<name>A0A7D3XTW8_9SPHN</name>
<reference evidence="1 2" key="1">
    <citation type="submission" date="2020-05" db="EMBL/GenBank/DDBJ databases">
        <title>Erythrobacter mangrovi sp. nov., isolated from rhizosphere soil of mangrove plant (Kandelia candel).</title>
        <authorList>
            <person name="Ye Y.H."/>
        </authorList>
    </citation>
    <scope>NUCLEOTIDE SEQUENCE [LARGE SCALE GENOMIC DNA]</scope>
    <source>
        <strain evidence="1 2">EB310</strain>
    </source>
</reference>
<dbReference type="InterPro" id="IPR003772">
    <property type="entry name" value="YceD"/>
</dbReference>
<dbReference type="RefSeq" id="WP_173212390.1">
    <property type="nucleotide sequence ID" value="NZ_CP053921.1"/>
</dbReference>
<dbReference type="AlphaFoldDB" id="A0A7D3XTW8"/>
<sequence length="183" mass="19194">MSVPNSAAGELVRLVKPRALPAEALTVEANEAERAALAGRLGVTAVHKLVAEVTFDTKDEAVLANGKLSATIEQPCAVTQDDFVYAVDEPLTLRFVPTRPLPEFAPDEEIELDSEDLDEIEYEGDAFDLGEAIAQSLALALDPYREGPGADAARKAAGIVSDEELIPSGPLAEALAALKGKGG</sequence>
<keyword evidence="2" id="KW-1185">Reference proteome</keyword>
<gene>
    <name evidence="1" type="ORF">HQR01_02895</name>
</gene>
<dbReference type="Proteomes" id="UP000504693">
    <property type="component" value="Chromosome"/>
</dbReference>
<organism evidence="1 2">
    <name type="scientific">Erythrobacter mangrovi</name>
    <dbReference type="NCBI Taxonomy" id="2739433"/>
    <lineage>
        <taxon>Bacteria</taxon>
        <taxon>Pseudomonadati</taxon>
        <taxon>Pseudomonadota</taxon>
        <taxon>Alphaproteobacteria</taxon>
        <taxon>Sphingomonadales</taxon>
        <taxon>Erythrobacteraceae</taxon>
        <taxon>Erythrobacter/Porphyrobacter group</taxon>
        <taxon>Erythrobacter</taxon>
    </lineage>
</organism>
<proteinExistence type="predicted"/>
<accession>A0A7D3XTW8</accession>
<evidence type="ECO:0000313" key="2">
    <source>
        <dbReference type="Proteomes" id="UP000504693"/>
    </source>
</evidence>
<dbReference type="EMBL" id="CP053921">
    <property type="protein sequence ID" value="QKG70396.1"/>
    <property type="molecule type" value="Genomic_DNA"/>
</dbReference>
<dbReference type="KEGG" id="emv:HQR01_02895"/>
<dbReference type="Pfam" id="PF02620">
    <property type="entry name" value="YceD"/>
    <property type="match status" value="1"/>
</dbReference>
<evidence type="ECO:0000313" key="1">
    <source>
        <dbReference type="EMBL" id="QKG70396.1"/>
    </source>
</evidence>
<protein>
    <submittedName>
        <fullName evidence="1">DUF177 domain-containing protein</fullName>
    </submittedName>
</protein>